<dbReference type="GO" id="GO:0003917">
    <property type="term" value="F:DNA topoisomerase type I (single strand cut, ATP-independent) activity"/>
    <property type="evidence" value="ECO:0007669"/>
    <property type="project" value="InterPro"/>
</dbReference>
<accession>A0A1V9DR79</accession>
<dbReference type="Pfam" id="PF01396">
    <property type="entry name" value="Zn_ribbon_Top1"/>
    <property type="match status" value="3"/>
</dbReference>
<name>A0A1V9DR79_9GAMM</name>
<dbReference type="InterPro" id="IPR000380">
    <property type="entry name" value="Topo_IA"/>
</dbReference>
<dbReference type="PANTHER" id="PTHR42785:SF1">
    <property type="entry name" value="DNA TOPOISOMERASE"/>
    <property type="match status" value="1"/>
</dbReference>
<reference evidence="2 3" key="1">
    <citation type="submission" date="2017-02" db="EMBL/GenBank/DDBJ databases">
        <title>Whole genome shotgun sequence of Pantoea agglomerans strain AS1 isolated from a cycad, Zamia floridana in Central Florida, USA.</title>
        <authorList>
            <person name="Lata P."/>
            <person name="Govindarajan S."/>
            <person name="Qi F."/>
            <person name="Li J.-L."/>
            <person name="Maurya S.K."/>
            <person name="Sahoo M.K."/>
        </authorList>
    </citation>
    <scope>NUCLEOTIDE SEQUENCE [LARGE SCALE GENOMIC DNA]</scope>
    <source>
        <strain evidence="2 3">AS1</strain>
    </source>
</reference>
<evidence type="ECO:0000259" key="1">
    <source>
        <dbReference type="Pfam" id="PF01396"/>
    </source>
</evidence>
<dbReference type="GO" id="GO:0006265">
    <property type="term" value="P:DNA topological change"/>
    <property type="evidence" value="ECO:0007669"/>
    <property type="project" value="InterPro"/>
</dbReference>
<dbReference type="RefSeq" id="WP_081134589.1">
    <property type="nucleotide sequence ID" value="NZ_MWUE01000001.1"/>
</dbReference>
<feature type="domain" description="DNA topoisomerase type IA zn finger" evidence="1">
    <location>
        <begin position="63"/>
        <end position="98"/>
    </location>
</feature>
<dbReference type="OrthoDB" id="6412825at2"/>
<gene>
    <name evidence="2" type="ORF">B2J69_00025</name>
</gene>
<dbReference type="EMBL" id="MWUE01000001">
    <property type="protein sequence ID" value="OQP36284.1"/>
    <property type="molecule type" value="Genomic_DNA"/>
</dbReference>
<dbReference type="GO" id="GO:0003677">
    <property type="term" value="F:DNA binding"/>
    <property type="evidence" value="ECO:0007669"/>
    <property type="project" value="InterPro"/>
</dbReference>
<dbReference type="AlphaFoldDB" id="A0A1V9DR79"/>
<dbReference type="Gene3D" id="3.30.65.10">
    <property type="entry name" value="Bacterial Topoisomerase I, domain 1"/>
    <property type="match status" value="3"/>
</dbReference>
<protein>
    <recommendedName>
        <fullName evidence="1">DNA topoisomerase type IA zn finger domain-containing protein</fullName>
    </recommendedName>
</protein>
<dbReference type="GO" id="GO:0005694">
    <property type="term" value="C:chromosome"/>
    <property type="evidence" value="ECO:0007669"/>
    <property type="project" value="InterPro"/>
</dbReference>
<feature type="domain" description="DNA topoisomerase type IA zn finger" evidence="1">
    <location>
        <begin position="105"/>
        <end position="140"/>
    </location>
</feature>
<feature type="domain" description="DNA topoisomerase type IA zn finger" evidence="1">
    <location>
        <begin position="15"/>
        <end position="49"/>
    </location>
</feature>
<dbReference type="InterPro" id="IPR013498">
    <property type="entry name" value="Topo_IA_Znf"/>
</dbReference>
<sequence length="181" mass="19668">MSKSALFTVRKSDPCPACGAELAIRSGKHGAFLGCTKYPGCDYIRPLKNQADGHIVKVLEGHACPQCGADKALRQGRYGMFIGCSHYPECSYSEAIDKPDETLIACPQCQEGKLVQRRSRYGKTFHACNRYPSCQFAVNATPVAGECQHCHFPLLVEKKTAQGVKRFCASKSCGKAAASEN</sequence>
<dbReference type="PANTHER" id="PTHR42785">
    <property type="entry name" value="DNA TOPOISOMERASE, TYPE IA, CORE"/>
    <property type="match status" value="1"/>
</dbReference>
<dbReference type="Proteomes" id="UP000192769">
    <property type="component" value="Unassembled WGS sequence"/>
</dbReference>
<dbReference type="SUPFAM" id="SSF57783">
    <property type="entry name" value="Zinc beta-ribbon"/>
    <property type="match status" value="2"/>
</dbReference>
<proteinExistence type="predicted"/>
<keyword evidence="3" id="KW-1185">Reference proteome</keyword>
<comment type="caution">
    <text evidence="2">The sequence shown here is derived from an EMBL/GenBank/DDBJ whole genome shotgun (WGS) entry which is preliminary data.</text>
</comment>
<evidence type="ECO:0000313" key="2">
    <source>
        <dbReference type="EMBL" id="OQP36284.1"/>
    </source>
</evidence>
<evidence type="ECO:0000313" key="3">
    <source>
        <dbReference type="Proteomes" id="UP000192769"/>
    </source>
</evidence>
<organism evidence="2 3">
    <name type="scientific">Pantoea latae</name>
    <dbReference type="NCBI Taxonomy" id="1964541"/>
    <lineage>
        <taxon>Bacteria</taxon>
        <taxon>Pseudomonadati</taxon>
        <taxon>Pseudomonadota</taxon>
        <taxon>Gammaproteobacteria</taxon>
        <taxon>Enterobacterales</taxon>
        <taxon>Erwiniaceae</taxon>
        <taxon>Pantoea</taxon>
    </lineage>
</organism>